<evidence type="ECO:0000313" key="1">
    <source>
        <dbReference type="EMBL" id="GME98260.1"/>
    </source>
</evidence>
<protein>
    <submittedName>
        <fullName evidence="1">Unnamed protein product</fullName>
    </submittedName>
</protein>
<comment type="caution">
    <text evidence="1">The sequence shown here is derived from an EMBL/GenBank/DDBJ whole genome shotgun (WGS) entry which is preliminary data.</text>
</comment>
<evidence type="ECO:0000313" key="2">
    <source>
        <dbReference type="Proteomes" id="UP001165064"/>
    </source>
</evidence>
<proteinExistence type="predicted"/>
<gene>
    <name evidence="1" type="ORF">Amon02_001044300</name>
</gene>
<sequence length="215" mass="23568">MSTSSKAQKVATKRKTSSASSKQSQAIHTPSSSIATSKVASTPTPATTTTTNTTTQQQDEMFTKEINAISLSYLINECVPLSMRVDERLSKKETNFEALLSKLKIDEEGNEITQSDSADTSMTTQNKKSNNGKTSSSDGFRPGRPPAENDLSQFSNLNILDRVERCGFEIGYKITDCLVYMKNNNDSGSGNNSTLKLVDALEIMKFIYPLGKKIR</sequence>
<dbReference type="EMBL" id="BSXS01010446">
    <property type="protein sequence ID" value="GME98260.1"/>
    <property type="molecule type" value="Genomic_DNA"/>
</dbReference>
<accession>A0ACB5TZR4</accession>
<keyword evidence="2" id="KW-1185">Reference proteome</keyword>
<name>A0ACB5TZR4_AMBMO</name>
<reference evidence="1" key="1">
    <citation type="submission" date="2023-04" db="EMBL/GenBank/DDBJ databases">
        <title>Ambrosiozyma monospora NBRC 10751.</title>
        <authorList>
            <person name="Ichikawa N."/>
            <person name="Sato H."/>
            <person name="Tonouchi N."/>
        </authorList>
    </citation>
    <scope>NUCLEOTIDE SEQUENCE</scope>
    <source>
        <strain evidence="1">NBRC 10751</strain>
    </source>
</reference>
<dbReference type="Proteomes" id="UP001165064">
    <property type="component" value="Unassembled WGS sequence"/>
</dbReference>
<organism evidence="1 2">
    <name type="scientific">Ambrosiozyma monospora</name>
    <name type="common">Yeast</name>
    <name type="synonym">Endomycopsis monosporus</name>
    <dbReference type="NCBI Taxonomy" id="43982"/>
    <lineage>
        <taxon>Eukaryota</taxon>
        <taxon>Fungi</taxon>
        <taxon>Dikarya</taxon>
        <taxon>Ascomycota</taxon>
        <taxon>Saccharomycotina</taxon>
        <taxon>Pichiomycetes</taxon>
        <taxon>Pichiales</taxon>
        <taxon>Pichiaceae</taxon>
        <taxon>Ambrosiozyma</taxon>
    </lineage>
</organism>